<sequence length="42" mass="4724">MAAICVRVTWRYVRTVDLSLCPWIASTNASLISNWALNDLKA</sequence>
<accession>A0A1I4KMU2</accession>
<name>A0A1I4KMU2_9HYPH</name>
<dbReference type="EMBL" id="FOSV01000025">
    <property type="protein sequence ID" value="SFL80065.1"/>
    <property type="molecule type" value="Genomic_DNA"/>
</dbReference>
<evidence type="ECO:0000313" key="1">
    <source>
        <dbReference type="EMBL" id="SFL80065.1"/>
    </source>
</evidence>
<reference evidence="2" key="1">
    <citation type="submission" date="2016-10" db="EMBL/GenBank/DDBJ databases">
        <authorList>
            <person name="Varghese N."/>
            <person name="Submissions S."/>
        </authorList>
    </citation>
    <scope>NUCLEOTIDE SEQUENCE [LARGE SCALE GENOMIC DNA]</scope>
    <source>
        <strain evidence="2">CGMCC 1.6474</strain>
    </source>
</reference>
<evidence type="ECO:0000313" key="2">
    <source>
        <dbReference type="Proteomes" id="UP000198804"/>
    </source>
</evidence>
<gene>
    <name evidence="1" type="ORF">SAMN04488125_12521</name>
</gene>
<keyword evidence="2" id="KW-1185">Reference proteome</keyword>
<proteinExistence type="predicted"/>
<dbReference type="AlphaFoldDB" id="A0A1I4KMU2"/>
<dbReference type="Proteomes" id="UP000198804">
    <property type="component" value="Unassembled WGS sequence"/>
</dbReference>
<organism evidence="1 2">
    <name type="scientific">Methylorubrum salsuginis</name>
    <dbReference type="NCBI Taxonomy" id="414703"/>
    <lineage>
        <taxon>Bacteria</taxon>
        <taxon>Pseudomonadati</taxon>
        <taxon>Pseudomonadota</taxon>
        <taxon>Alphaproteobacteria</taxon>
        <taxon>Hyphomicrobiales</taxon>
        <taxon>Methylobacteriaceae</taxon>
        <taxon>Methylorubrum</taxon>
    </lineage>
</organism>
<protein>
    <submittedName>
        <fullName evidence="1">Uncharacterized protein</fullName>
    </submittedName>
</protein>